<keyword evidence="2" id="KW-1185">Reference proteome</keyword>
<name>A0A0D2PUX2_HYPSF</name>
<proteinExistence type="predicted"/>
<sequence length="180" mass="19285">MFPSHSVSAPALAPHVQAAHLSSIASPSPADTARCAHSTRWLRSTPRARTPSPVKTCFLSATAGPLPFTPPPARSPYLLVCTAATGTTVHRTSLIHRQPHTARRAGTCLYCSRGCIFFCAAHPRSGVHYITAQRSRSGPHAACMTHPPRARCVPVSFACIPPPSHLYAEWSARSSRSQTS</sequence>
<gene>
    <name evidence="1" type="ORF">HYPSUDRAFT_585966</name>
</gene>
<dbReference type="Proteomes" id="UP000054270">
    <property type="component" value="Unassembled WGS sequence"/>
</dbReference>
<organism evidence="1 2">
    <name type="scientific">Hypholoma sublateritium (strain FD-334 SS-4)</name>
    <dbReference type="NCBI Taxonomy" id="945553"/>
    <lineage>
        <taxon>Eukaryota</taxon>
        <taxon>Fungi</taxon>
        <taxon>Dikarya</taxon>
        <taxon>Basidiomycota</taxon>
        <taxon>Agaricomycotina</taxon>
        <taxon>Agaricomycetes</taxon>
        <taxon>Agaricomycetidae</taxon>
        <taxon>Agaricales</taxon>
        <taxon>Agaricineae</taxon>
        <taxon>Strophariaceae</taxon>
        <taxon>Hypholoma</taxon>
    </lineage>
</organism>
<reference evidence="2" key="1">
    <citation type="submission" date="2014-04" db="EMBL/GenBank/DDBJ databases">
        <title>Evolutionary Origins and Diversification of the Mycorrhizal Mutualists.</title>
        <authorList>
            <consortium name="DOE Joint Genome Institute"/>
            <consortium name="Mycorrhizal Genomics Consortium"/>
            <person name="Kohler A."/>
            <person name="Kuo A."/>
            <person name="Nagy L.G."/>
            <person name="Floudas D."/>
            <person name="Copeland A."/>
            <person name="Barry K.W."/>
            <person name="Cichocki N."/>
            <person name="Veneault-Fourrey C."/>
            <person name="LaButti K."/>
            <person name="Lindquist E.A."/>
            <person name="Lipzen A."/>
            <person name="Lundell T."/>
            <person name="Morin E."/>
            <person name="Murat C."/>
            <person name="Riley R."/>
            <person name="Ohm R."/>
            <person name="Sun H."/>
            <person name="Tunlid A."/>
            <person name="Henrissat B."/>
            <person name="Grigoriev I.V."/>
            <person name="Hibbett D.S."/>
            <person name="Martin F."/>
        </authorList>
    </citation>
    <scope>NUCLEOTIDE SEQUENCE [LARGE SCALE GENOMIC DNA]</scope>
    <source>
        <strain evidence="2">FD-334 SS-4</strain>
    </source>
</reference>
<dbReference type="AlphaFoldDB" id="A0A0D2PUX2"/>
<accession>A0A0D2PUX2</accession>
<evidence type="ECO:0000313" key="1">
    <source>
        <dbReference type="EMBL" id="KJA23390.1"/>
    </source>
</evidence>
<evidence type="ECO:0000313" key="2">
    <source>
        <dbReference type="Proteomes" id="UP000054270"/>
    </source>
</evidence>
<dbReference type="EMBL" id="KN817543">
    <property type="protein sequence ID" value="KJA23390.1"/>
    <property type="molecule type" value="Genomic_DNA"/>
</dbReference>
<protein>
    <submittedName>
        <fullName evidence="1">Uncharacterized protein</fullName>
    </submittedName>
</protein>